<evidence type="ECO:0000256" key="4">
    <source>
        <dbReference type="PIRSR" id="PIRSR005902-1"/>
    </source>
</evidence>
<dbReference type="PROSITE" id="PS01090">
    <property type="entry name" value="TATD_2"/>
    <property type="match status" value="1"/>
</dbReference>
<comment type="caution">
    <text evidence="5">The sequence shown here is derived from an EMBL/GenBank/DDBJ whole genome shotgun (WGS) entry which is preliminary data.</text>
</comment>
<dbReference type="FunFam" id="3.20.20.140:FF:000005">
    <property type="entry name" value="TatD family hydrolase"/>
    <property type="match status" value="1"/>
</dbReference>
<evidence type="ECO:0000256" key="1">
    <source>
        <dbReference type="ARBA" id="ARBA00009275"/>
    </source>
</evidence>
<feature type="binding site" evidence="4">
    <location>
        <position position="8"/>
    </location>
    <ligand>
        <name>a divalent metal cation</name>
        <dbReference type="ChEBI" id="CHEBI:60240"/>
        <label>1</label>
    </ligand>
</feature>
<dbReference type="NCBIfam" id="TIGR00010">
    <property type="entry name" value="YchF/TatD family DNA exonuclease"/>
    <property type="match status" value="1"/>
</dbReference>
<protein>
    <submittedName>
        <fullName evidence="5">LuxR family transcriptional regulator</fullName>
    </submittedName>
</protein>
<feature type="binding site" evidence="4">
    <location>
        <position position="154"/>
    </location>
    <ligand>
        <name>a divalent metal cation</name>
        <dbReference type="ChEBI" id="CHEBI:60240"/>
        <label>2</label>
    </ligand>
</feature>
<evidence type="ECO:0000313" key="5">
    <source>
        <dbReference type="EMBL" id="GGA85334.1"/>
    </source>
</evidence>
<gene>
    <name evidence="5" type="ORF">GCM10011491_11150</name>
</gene>
<dbReference type="InterPro" id="IPR015991">
    <property type="entry name" value="TatD/YcfH-like"/>
</dbReference>
<dbReference type="PANTHER" id="PTHR46124:SF2">
    <property type="entry name" value="D-AMINOACYL-TRNA DEACYLASE"/>
    <property type="match status" value="1"/>
</dbReference>
<dbReference type="GO" id="GO:0016788">
    <property type="term" value="F:hydrolase activity, acting on ester bonds"/>
    <property type="evidence" value="ECO:0007669"/>
    <property type="project" value="InterPro"/>
</dbReference>
<keyword evidence="6" id="KW-1185">Reference proteome</keyword>
<dbReference type="AlphaFoldDB" id="A0A916S7H1"/>
<organism evidence="5 6">
    <name type="scientific">Brucella endophytica</name>
    <dbReference type="NCBI Taxonomy" id="1963359"/>
    <lineage>
        <taxon>Bacteria</taxon>
        <taxon>Pseudomonadati</taxon>
        <taxon>Pseudomonadota</taxon>
        <taxon>Alphaproteobacteria</taxon>
        <taxon>Hyphomicrobiales</taxon>
        <taxon>Brucellaceae</taxon>
        <taxon>Brucella/Ochrobactrum group</taxon>
        <taxon>Brucella</taxon>
    </lineage>
</organism>
<dbReference type="InterPro" id="IPR018228">
    <property type="entry name" value="DNase_TatD-rel_CS"/>
</dbReference>
<dbReference type="GO" id="GO:0005829">
    <property type="term" value="C:cytosol"/>
    <property type="evidence" value="ECO:0007669"/>
    <property type="project" value="TreeGrafter"/>
</dbReference>
<dbReference type="PANTHER" id="PTHR46124">
    <property type="entry name" value="D-AMINOACYL-TRNA DEACYLASE"/>
    <property type="match status" value="1"/>
</dbReference>
<sequence>MLIDSHCHLDFPDFAEERDAIIQRALDAGVRRMVTISTRVRRFDQIRAIAEQYDEVYCSIGTHPNNAHEEPDVTADELIQLAQHPKVVAIGEAGLDYHYDYAPPEVQAKSFCAHIEAARQTGLPLVIHARSADEDMADILTEETGKGAFPFILHCFSSGRALAETGLALGGYISFSGILTFKNSEELRDIARIVPHDRLLLETDAPYLAPVPHRGKRNEPSFVRHTAAVLAQTIGVDEAELARITTGNVFRLFSRMPKPTEGEYA</sequence>
<dbReference type="InterPro" id="IPR001130">
    <property type="entry name" value="TatD-like"/>
</dbReference>
<reference evidence="5" key="1">
    <citation type="journal article" date="2014" name="Int. J. Syst. Evol. Microbiol.">
        <title>Complete genome sequence of Corynebacterium casei LMG S-19264T (=DSM 44701T), isolated from a smear-ripened cheese.</title>
        <authorList>
            <consortium name="US DOE Joint Genome Institute (JGI-PGF)"/>
            <person name="Walter F."/>
            <person name="Albersmeier A."/>
            <person name="Kalinowski J."/>
            <person name="Ruckert C."/>
        </authorList>
    </citation>
    <scope>NUCLEOTIDE SEQUENCE</scope>
    <source>
        <strain evidence="5">CGMCC 1.15082</strain>
    </source>
</reference>
<dbReference type="PROSITE" id="PS01137">
    <property type="entry name" value="TATD_1"/>
    <property type="match status" value="1"/>
</dbReference>
<dbReference type="CDD" id="cd01310">
    <property type="entry name" value="TatD_DNAse"/>
    <property type="match status" value="1"/>
</dbReference>
<accession>A0A916S7H1</accession>
<keyword evidence="2 4" id="KW-0479">Metal-binding</keyword>
<evidence type="ECO:0000313" key="6">
    <source>
        <dbReference type="Proteomes" id="UP000646478"/>
    </source>
</evidence>
<dbReference type="GO" id="GO:0004536">
    <property type="term" value="F:DNA nuclease activity"/>
    <property type="evidence" value="ECO:0007669"/>
    <property type="project" value="InterPro"/>
</dbReference>
<evidence type="ECO:0000256" key="3">
    <source>
        <dbReference type="ARBA" id="ARBA00022801"/>
    </source>
</evidence>
<feature type="binding site" evidence="4">
    <location>
        <position position="204"/>
    </location>
    <ligand>
        <name>a divalent metal cation</name>
        <dbReference type="ChEBI" id="CHEBI:60240"/>
        <label>1</label>
    </ligand>
</feature>
<feature type="binding site" evidence="4">
    <location>
        <position position="92"/>
    </location>
    <ligand>
        <name>a divalent metal cation</name>
        <dbReference type="ChEBI" id="CHEBI:60240"/>
        <label>1</label>
    </ligand>
</feature>
<dbReference type="GO" id="GO:0046872">
    <property type="term" value="F:metal ion binding"/>
    <property type="evidence" value="ECO:0007669"/>
    <property type="project" value="UniProtKB-KW"/>
</dbReference>
<keyword evidence="3" id="KW-0378">Hydrolase</keyword>
<dbReference type="RefSeq" id="WP_188822291.1">
    <property type="nucleotide sequence ID" value="NZ_BMHH01000003.1"/>
</dbReference>
<dbReference type="SUPFAM" id="SSF51556">
    <property type="entry name" value="Metallo-dependent hydrolases"/>
    <property type="match status" value="1"/>
</dbReference>
<name>A0A916S7H1_9HYPH</name>
<dbReference type="InterPro" id="IPR032466">
    <property type="entry name" value="Metal_Hydrolase"/>
</dbReference>
<dbReference type="Proteomes" id="UP000646478">
    <property type="component" value="Unassembled WGS sequence"/>
</dbReference>
<dbReference type="EMBL" id="BMHH01000003">
    <property type="protein sequence ID" value="GGA85334.1"/>
    <property type="molecule type" value="Genomic_DNA"/>
</dbReference>
<feature type="binding site" evidence="4">
    <location>
        <position position="128"/>
    </location>
    <ligand>
        <name>a divalent metal cation</name>
        <dbReference type="ChEBI" id="CHEBI:60240"/>
        <label>2</label>
    </ligand>
</feature>
<reference evidence="5" key="2">
    <citation type="submission" date="2020-09" db="EMBL/GenBank/DDBJ databases">
        <authorList>
            <person name="Sun Q."/>
            <person name="Zhou Y."/>
        </authorList>
    </citation>
    <scope>NUCLEOTIDE SEQUENCE</scope>
    <source>
        <strain evidence="5">CGMCC 1.15082</strain>
    </source>
</reference>
<dbReference type="PIRSF" id="PIRSF005902">
    <property type="entry name" value="DNase_TatD"/>
    <property type="match status" value="1"/>
</dbReference>
<evidence type="ECO:0000256" key="2">
    <source>
        <dbReference type="ARBA" id="ARBA00022723"/>
    </source>
</evidence>
<proteinExistence type="inferred from homology"/>
<comment type="similarity">
    <text evidence="1">Belongs to the metallo-dependent hydrolases superfamily. TatD-type hydrolase family.</text>
</comment>
<dbReference type="Pfam" id="PF01026">
    <property type="entry name" value="TatD_DNase"/>
    <property type="match status" value="1"/>
</dbReference>
<dbReference type="Gene3D" id="3.20.20.140">
    <property type="entry name" value="Metal-dependent hydrolases"/>
    <property type="match status" value="1"/>
</dbReference>
<feature type="binding site" evidence="4">
    <location>
        <position position="6"/>
    </location>
    <ligand>
        <name>a divalent metal cation</name>
        <dbReference type="ChEBI" id="CHEBI:60240"/>
        <label>1</label>
    </ligand>
</feature>